<gene>
    <name evidence="10" type="ORF">FB467_3004</name>
</gene>
<dbReference type="Proteomes" id="UP000319516">
    <property type="component" value="Unassembled WGS sequence"/>
</dbReference>
<dbReference type="PANTHER" id="PTHR42718:SF46">
    <property type="entry name" value="BLR6921 PROTEIN"/>
    <property type="match status" value="1"/>
</dbReference>
<comment type="caution">
    <text evidence="10">The sequence shown here is derived from an EMBL/GenBank/DDBJ whole genome shotgun (WGS) entry which is preliminary data.</text>
</comment>
<dbReference type="RefSeq" id="WP_141785792.1">
    <property type="nucleotide sequence ID" value="NZ_BAAAIK010000001.1"/>
</dbReference>
<dbReference type="Pfam" id="PF07690">
    <property type="entry name" value="MFS_1"/>
    <property type="match status" value="1"/>
</dbReference>
<feature type="region of interest" description="Disordered" evidence="7">
    <location>
        <begin position="451"/>
        <end position="477"/>
    </location>
</feature>
<feature type="transmembrane region" description="Helical" evidence="8">
    <location>
        <begin position="395"/>
        <end position="416"/>
    </location>
</feature>
<comment type="subcellular location">
    <subcellularLocation>
        <location evidence="1">Cell membrane</location>
        <topology evidence="1">Multi-pass membrane protein</topology>
    </subcellularLocation>
</comment>
<evidence type="ECO:0000259" key="9">
    <source>
        <dbReference type="PROSITE" id="PS50850"/>
    </source>
</evidence>
<feature type="transmembrane region" description="Helical" evidence="8">
    <location>
        <begin position="112"/>
        <end position="131"/>
    </location>
</feature>
<dbReference type="SUPFAM" id="SSF103473">
    <property type="entry name" value="MFS general substrate transporter"/>
    <property type="match status" value="1"/>
</dbReference>
<dbReference type="InterPro" id="IPR020846">
    <property type="entry name" value="MFS_dom"/>
</dbReference>
<dbReference type="InterPro" id="IPR036259">
    <property type="entry name" value="MFS_trans_sf"/>
</dbReference>
<protein>
    <submittedName>
        <fullName evidence="10">Putative MFS family arabinose efflux permease</fullName>
    </submittedName>
</protein>
<feature type="transmembrane region" description="Helical" evidence="8">
    <location>
        <begin position="231"/>
        <end position="251"/>
    </location>
</feature>
<dbReference type="AlphaFoldDB" id="A0A542YUS4"/>
<dbReference type="PROSITE" id="PS50850">
    <property type="entry name" value="MFS"/>
    <property type="match status" value="1"/>
</dbReference>
<feature type="transmembrane region" description="Helical" evidence="8">
    <location>
        <begin position="143"/>
        <end position="164"/>
    </location>
</feature>
<evidence type="ECO:0000256" key="8">
    <source>
        <dbReference type="SAM" id="Phobius"/>
    </source>
</evidence>
<evidence type="ECO:0000313" key="10">
    <source>
        <dbReference type="EMBL" id="TQL51838.1"/>
    </source>
</evidence>
<dbReference type="Gene3D" id="1.20.1720.10">
    <property type="entry name" value="Multidrug resistance protein D"/>
    <property type="match status" value="1"/>
</dbReference>
<evidence type="ECO:0000256" key="2">
    <source>
        <dbReference type="ARBA" id="ARBA00022448"/>
    </source>
</evidence>
<reference evidence="10 11" key="1">
    <citation type="submission" date="2019-06" db="EMBL/GenBank/DDBJ databases">
        <title>Sequencing the genomes of 1000 actinobacteria strains.</title>
        <authorList>
            <person name="Klenk H.-P."/>
        </authorList>
    </citation>
    <scope>NUCLEOTIDE SEQUENCE [LARGE SCALE GENOMIC DNA]</scope>
    <source>
        <strain evidence="10 11">DSM 12335</strain>
    </source>
</reference>
<dbReference type="GO" id="GO:0022857">
    <property type="term" value="F:transmembrane transporter activity"/>
    <property type="evidence" value="ECO:0007669"/>
    <property type="project" value="InterPro"/>
</dbReference>
<keyword evidence="3" id="KW-1003">Cell membrane</keyword>
<feature type="domain" description="Major facilitator superfamily (MFS) profile" evidence="9">
    <location>
        <begin position="17"/>
        <end position="454"/>
    </location>
</feature>
<evidence type="ECO:0000256" key="7">
    <source>
        <dbReference type="SAM" id="MobiDB-lite"/>
    </source>
</evidence>
<feature type="transmembrane region" description="Helical" evidence="8">
    <location>
        <begin position="297"/>
        <end position="317"/>
    </location>
</feature>
<evidence type="ECO:0000313" key="11">
    <source>
        <dbReference type="Proteomes" id="UP000319516"/>
    </source>
</evidence>
<sequence length="477" mass="48399">MGFTNTGVDRRVLTRWQVYGVCLVMFLEGLSSSSINVQVAAVRADLSPGPVGLQLVATTFLIAYAALLLPAGRLADWLDRRKVFLCGLGLFAVGSLAGTLAPTVEVLIGARLAQGAGAALTAPAALALITAPLPAGAERNRLVALYGALGAVGFSTGLVLPGFLVTHYGWRSSFAVLLPCVLLVAALTWRVPSNPTGRGGDSASRPDLWGTVALFGLIGGATWMLGALRDLTAPLALSTLAVLTVLATVVVRRGRTVPDRLLVRDVRRAMAALAGAFAGVLASIYVLTLALQDWHGLTAFTVGLLVLPQPACFALLARYGSAWVNRSGAVLPLLTGLALITAATGSLALLSPTHPSVPHVLVAMAGVGAGLALAYPAASIMAVNAAPESLRGSTAAVLTTAQNVGGSAGLALVTALALVPQPDAPGSLTAPMVVCALMVLAGLVLALRAGRSTNPQSPDPQSSDPGSADQVGVPEHG</sequence>
<feature type="compositionally biased region" description="Low complexity" evidence="7">
    <location>
        <begin position="451"/>
        <end position="470"/>
    </location>
</feature>
<evidence type="ECO:0000256" key="4">
    <source>
        <dbReference type="ARBA" id="ARBA00022692"/>
    </source>
</evidence>
<evidence type="ECO:0000256" key="6">
    <source>
        <dbReference type="ARBA" id="ARBA00023136"/>
    </source>
</evidence>
<keyword evidence="6 8" id="KW-0472">Membrane</keyword>
<keyword evidence="4 8" id="KW-0812">Transmembrane</keyword>
<proteinExistence type="predicted"/>
<dbReference type="PANTHER" id="PTHR42718">
    <property type="entry name" value="MAJOR FACILITATOR SUPERFAMILY MULTIDRUG TRANSPORTER MFSC"/>
    <property type="match status" value="1"/>
</dbReference>
<evidence type="ECO:0000256" key="3">
    <source>
        <dbReference type="ARBA" id="ARBA00022475"/>
    </source>
</evidence>
<feature type="transmembrane region" description="Helical" evidence="8">
    <location>
        <begin position="329"/>
        <end position="349"/>
    </location>
</feature>
<evidence type="ECO:0000256" key="1">
    <source>
        <dbReference type="ARBA" id="ARBA00004651"/>
    </source>
</evidence>
<keyword evidence="5 8" id="KW-1133">Transmembrane helix</keyword>
<dbReference type="Gene3D" id="1.20.1250.20">
    <property type="entry name" value="MFS general substrate transporter like domains"/>
    <property type="match status" value="1"/>
</dbReference>
<dbReference type="InterPro" id="IPR011701">
    <property type="entry name" value="MFS"/>
</dbReference>
<dbReference type="CDD" id="cd17321">
    <property type="entry name" value="MFS_MMR_MDR_like"/>
    <property type="match status" value="1"/>
</dbReference>
<dbReference type="OrthoDB" id="7375466at2"/>
<feature type="transmembrane region" description="Helical" evidence="8">
    <location>
        <begin position="428"/>
        <end position="447"/>
    </location>
</feature>
<evidence type="ECO:0000256" key="5">
    <source>
        <dbReference type="ARBA" id="ARBA00022989"/>
    </source>
</evidence>
<feature type="transmembrane region" description="Helical" evidence="8">
    <location>
        <begin position="12"/>
        <end position="31"/>
    </location>
</feature>
<keyword evidence="11" id="KW-1185">Reference proteome</keyword>
<feature type="transmembrane region" description="Helical" evidence="8">
    <location>
        <begin position="170"/>
        <end position="187"/>
    </location>
</feature>
<feature type="transmembrane region" description="Helical" evidence="8">
    <location>
        <begin position="83"/>
        <end position="100"/>
    </location>
</feature>
<feature type="transmembrane region" description="Helical" evidence="8">
    <location>
        <begin position="361"/>
        <end position="383"/>
    </location>
</feature>
<organism evidence="10 11">
    <name type="scientific">Ornithinicoccus hortensis</name>
    <dbReference type="NCBI Taxonomy" id="82346"/>
    <lineage>
        <taxon>Bacteria</taxon>
        <taxon>Bacillati</taxon>
        <taxon>Actinomycetota</taxon>
        <taxon>Actinomycetes</taxon>
        <taxon>Micrococcales</taxon>
        <taxon>Intrasporangiaceae</taxon>
        <taxon>Ornithinicoccus</taxon>
    </lineage>
</organism>
<name>A0A542YUS4_9MICO</name>
<dbReference type="GO" id="GO:0005886">
    <property type="term" value="C:plasma membrane"/>
    <property type="evidence" value="ECO:0007669"/>
    <property type="project" value="UniProtKB-SubCell"/>
</dbReference>
<accession>A0A542YUS4</accession>
<feature type="transmembrane region" description="Helical" evidence="8">
    <location>
        <begin position="271"/>
        <end position="291"/>
    </location>
</feature>
<keyword evidence="2" id="KW-0813">Transport</keyword>
<dbReference type="EMBL" id="VFOP01000001">
    <property type="protein sequence ID" value="TQL51838.1"/>
    <property type="molecule type" value="Genomic_DNA"/>
</dbReference>
<feature type="transmembrane region" description="Helical" evidence="8">
    <location>
        <begin position="208"/>
        <end position="225"/>
    </location>
</feature>
<feature type="transmembrane region" description="Helical" evidence="8">
    <location>
        <begin position="51"/>
        <end position="71"/>
    </location>
</feature>